<dbReference type="PANTHER" id="PTHR43585:SF2">
    <property type="entry name" value="ATP-GRASP ENZYME FSQD"/>
    <property type="match status" value="1"/>
</dbReference>
<evidence type="ECO:0000256" key="2">
    <source>
        <dbReference type="ARBA" id="ARBA00022741"/>
    </source>
</evidence>
<evidence type="ECO:0000256" key="4">
    <source>
        <dbReference type="PROSITE-ProRule" id="PRU00409"/>
    </source>
</evidence>
<proteinExistence type="predicted"/>
<dbReference type="RefSeq" id="WP_003988587.1">
    <property type="nucleotide sequence ID" value="NZ_GG657757.1"/>
</dbReference>
<dbReference type="HOGENOM" id="CLU_029016_3_1_11"/>
<dbReference type="Pfam" id="PF13535">
    <property type="entry name" value="ATP-grasp_4"/>
    <property type="match status" value="1"/>
</dbReference>
<evidence type="ECO:0000256" key="3">
    <source>
        <dbReference type="ARBA" id="ARBA00022840"/>
    </source>
</evidence>
<organism evidence="6 7">
    <name type="scientific">Streptomyces viridochromogenes (strain DSM 40736 / JCM 4977 / BCRC 1201 / Tue 494)</name>
    <dbReference type="NCBI Taxonomy" id="591159"/>
    <lineage>
        <taxon>Bacteria</taxon>
        <taxon>Bacillati</taxon>
        <taxon>Actinomycetota</taxon>
        <taxon>Actinomycetes</taxon>
        <taxon>Kitasatosporales</taxon>
        <taxon>Streptomycetaceae</taxon>
        <taxon>Streptomyces</taxon>
    </lineage>
</organism>
<name>D9XEZ3_STRVT</name>
<dbReference type="eggNOG" id="COG0151">
    <property type="taxonomic scope" value="Bacteria"/>
</dbReference>
<sequence length="411" mass="44953">MIALVIPASSGAQLADALQEEGAAFLEVHPEDRAPLAGTERTGIKTVLHTDLDSTAEQLRALGVRAVVAGSEFGVTLADELAERLQLPHHRHELRSARRDKYRMQRALAEAGLAHARSAVVRTEDELRALLASWASYPLVIKPFNSAGSDGCRICPTADEALTAFRAVVGQRNLMGEINEGVLAQEFLSGSQYIVNTVSMDGRHLLAELYAERIDRIEGSPVLRHIISRTIPDEREQELVDYTMGCLDALGLKDGAAHTEVMLTADGPRLVEVNSRLMGPYLSPDAYHCAFGYSSPHLVAERLLRPDDFHNRFDLPYGPARTLAKVFLRADRPGILTSADGLRELRRLPGFHSVARLPQVNDVLRDTQLTTGSCGTAFFVHEDTELIEHSLAVLHEMEDSGTLFQVTGVGG</sequence>
<dbReference type="PANTHER" id="PTHR43585">
    <property type="entry name" value="FUMIPYRROLE BIOSYNTHESIS PROTEIN C"/>
    <property type="match status" value="1"/>
</dbReference>
<evidence type="ECO:0000313" key="6">
    <source>
        <dbReference type="EMBL" id="EFL30472.1"/>
    </source>
</evidence>
<dbReference type="PROSITE" id="PS50975">
    <property type="entry name" value="ATP_GRASP"/>
    <property type="match status" value="1"/>
</dbReference>
<dbReference type="AlphaFoldDB" id="D9XEZ3"/>
<dbReference type="EMBL" id="GG657757">
    <property type="protein sequence ID" value="EFL30472.1"/>
    <property type="molecule type" value="Genomic_DNA"/>
</dbReference>
<keyword evidence="1" id="KW-0436">Ligase</keyword>
<evidence type="ECO:0000313" key="7">
    <source>
        <dbReference type="Proteomes" id="UP000004184"/>
    </source>
</evidence>
<protein>
    <submittedName>
        <fullName evidence="6">Phosphoribosylglycinamide synthetase</fullName>
    </submittedName>
</protein>
<dbReference type="InterPro" id="IPR052032">
    <property type="entry name" value="ATP-dep_AA_Ligase"/>
</dbReference>
<keyword evidence="7" id="KW-1185">Reference proteome</keyword>
<dbReference type="SUPFAM" id="SSF56059">
    <property type="entry name" value="Glutathione synthetase ATP-binding domain-like"/>
    <property type="match status" value="1"/>
</dbReference>
<dbReference type="STRING" id="591159.SSQG_00990"/>
<evidence type="ECO:0000256" key="1">
    <source>
        <dbReference type="ARBA" id="ARBA00022598"/>
    </source>
</evidence>
<keyword evidence="2 4" id="KW-0547">Nucleotide-binding</keyword>
<keyword evidence="3 4" id="KW-0067">ATP-binding</keyword>
<accession>D9XEZ3</accession>
<feature type="domain" description="ATP-grasp" evidence="5">
    <location>
        <begin position="105"/>
        <end position="304"/>
    </location>
</feature>
<dbReference type="OrthoDB" id="24041at2"/>
<dbReference type="GO" id="GO:0046872">
    <property type="term" value="F:metal ion binding"/>
    <property type="evidence" value="ECO:0007669"/>
    <property type="project" value="InterPro"/>
</dbReference>
<reference evidence="7" key="1">
    <citation type="submission" date="2009-02" db="EMBL/GenBank/DDBJ databases">
        <title>Annotation of Streptomyces viridochromogenes strain DSM 40736.</title>
        <authorList>
            <consortium name="The Broad Institute Genome Sequencing Platform"/>
            <consortium name="Broad Institute Microbial Sequencing Center"/>
            <person name="Fischbach M."/>
            <person name="Godfrey P."/>
            <person name="Ward D."/>
            <person name="Young S."/>
            <person name="Zeng Q."/>
            <person name="Koehrsen M."/>
            <person name="Alvarado L."/>
            <person name="Berlin A.M."/>
            <person name="Bochicchio J."/>
            <person name="Borenstein D."/>
            <person name="Chapman S.B."/>
            <person name="Chen Z."/>
            <person name="Engels R."/>
            <person name="Freedman E."/>
            <person name="Gellesch M."/>
            <person name="Goldberg J."/>
            <person name="Griggs A."/>
            <person name="Gujja S."/>
            <person name="Heilman E.R."/>
            <person name="Heiman D.I."/>
            <person name="Hepburn T.A."/>
            <person name="Howarth C."/>
            <person name="Jen D."/>
            <person name="Larson L."/>
            <person name="Lewis B."/>
            <person name="Mehta T."/>
            <person name="Park D."/>
            <person name="Pearson M."/>
            <person name="Richards J."/>
            <person name="Roberts A."/>
            <person name="Saif S."/>
            <person name="Shea T.D."/>
            <person name="Shenoy N."/>
            <person name="Sisk P."/>
            <person name="Stolte C."/>
            <person name="Sykes S.N."/>
            <person name="Thomson T."/>
            <person name="Walk T."/>
            <person name="White J."/>
            <person name="Yandava C."/>
            <person name="Straight P."/>
            <person name="Clardy J."/>
            <person name="Hung D."/>
            <person name="Kolter R."/>
            <person name="Mekalanos J."/>
            <person name="Walker S."/>
            <person name="Walsh C.T."/>
            <person name="Wieland-Brown L.C."/>
            <person name="Haas B."/>
            <person name="Nusbaum C."/>
            <person name="Birren B."/>
        </authorList>
    </citation>
    <scope>NUCLEOTIDE SEQUENCE [LARGE SCALE GENOMIC DNA]</scope>
    <source>
        <strain evidence="7">DSM 40736 / JCM 4977 / BCRC 1201 / Tue 494</strain>
    </source>
</reference>
<dbReference type="InterPro" id="IPR011761">
    <property type="entry name" value="ATP-grasp"/>
</dbReference>
<dbReference type="Proteomes" id="UP000004184">
    <property type="component" value="Unassembled WGS sequence"/>
</dbReference>
<dbReference type="GO" id="GO:0005524">
    <property type="term" value="F:ATP binding"/>
    <property type="evidence" value="ECO:0007669"/>
    <property type="project" value="UniProtKB-UniRule"/>
</dbReference>
<dbReference type="GO" id="GO:0016874">
    <property type="term" value="F:ligase activity"/>
    <property type="evidence" value="ECO:0007669"/>
    <property type="project" value="UniProtKB-KW"/>
</dbReference>
<dbReference type="Gene3D" id="3.30.470.20">
    <property type="entry name" value="ATP-grasp fold, B domain"/>
    <property type="match status" value="1"/>
</dbReference>
<gene>
    <name evidence="6" type="ORF">SSQG_00990</name>
</gene>
<evidence type="ECO:0000259" key="5">
    <source>
        <dbReference type="PROSITE" id="PS50975"/>
    </source>
</evidence>